<keyword evidence="5" id="KW-0663">Pyridoxal phosphate</keyword>
<evidence type="ECO:0000256" key="3">
    <source>
        <dbReference type="ARBA" id="ARBA00022576"/>
    </source>
</evidence>
<evidence type="ECO:0000256" key="4">
    <source>
        <dbReference type="ARBA" id="ARBA00022679"/>
    </source>
</evidence>
<evidence type="ECO:0000256" key="5">
    <source>
        <dbReference type="ARBA" id="ARBA00022898"/>
    </source>
</evidence>
<comment type="caution">
    <text evidence="7">The sequence shown here is derived from an EMBL/GenBank/DDBJ whole genome shotgun (WGS) entry which is preliminary data.</text>
</comment>
<evidence type="ECO:0000259" key="6">
    <source>
        <dbReference type="Pfam" id="PF00155"/>
    </source>
</evidence>
<name>A0A369K5F2_HYPMA</name>
<dbReference type="GO" id="GO:1901605">
    <property type="term" value="P:alpha-amino acid metabolic process"/>
    <property type="evidence" value="ECO:0007669"/>
    <property type="project" value="TreeGrafter"/>
</dbReference>
<accession>A0A369K5F2</accession>
<comment type="cofactor">
    <cofactor evidence="1">
        <name>pyridoxal 5'-phosphate</name>
        <dbReference type="ChEBI" id="CHEBI:597326"/>
    </cofactor>
</comment>
<protein>
    <submittedName>
        <fullName evidence="7">Aminotransferase tdiD</fullName>
    </submittedName>
</protein>
<gene>
    <name evidence="7" type="primary">tdiD_0</name>
    <name evidence="7" type="ORF">Hypma_014902</name>
</gene>
<dbReference type="InParanoid" id="A0A369K5F2"/>
<dbReference type="InterPro" id="IPR015424">
    <property type="entry name" value="PyrdxlP-dep_Trfase"/>
</dbReference>
<dbReference type="PANTHER" id="PTHR42790:SF19">
    <property type="entry name" value="KYNURENINE_ALPHA-AMINOADIPATE AMINOTRANSFERASE, MITOCHONDRIAL"/>
    <property type="match status" value="1"/>
</dbReference>
<sequence length="447" mass="49527">MTNPLVSPKSILPAEYYTRFLSEIAKNRKPSPIRSLFPLEATPGLISLLAGKPNPDTFPFTSLSFSARSPIANGQEVALKLDEKELAQGLQYGSTAGLEQLCDWILGLQEFSHGRKRDESWTVSIGSGSQDLIYKAVTALVNPGDSVLVESPVYAGVIPMFHSLHCDQIEVETDAHGICSNSLRSTLENWPVGKPKPKVLYTVPYGCNPTGMTATLERRKEVLKLAREHDFIILEDDPYYYLYYGDAPRYPSYFALELQEPEVGRVLRFDSLSKILSAGVRIGFASGPKPLLQAIDQHTATSNLQTSSLTQIIVYKLLAAWGYEGFKQHTENVSAFYREKRDVFQRAMDTHLSGLATWTPPEAGMFFWFKLLLNEDPEVEGDSESVIRTNAVERGVLALPGTVFLPNGRKTAYVRAAFSLLGESDVDEAIKRLKQVIIDARAANATS</sequence>
<keyword evidence="4" id="KW-0808">Transferase</keyword>
<dbReference type="InterPro" id="IPR004839">
    <property type="entry name" value="Aminotransferase_I/II_large"/>
</dbReference>
<keyword evidence="8" id="KW-1185">Reference proteome</keyword>
<dbReference type="CDD" id="cd00609">
    <property type="entry name" value="AAT_like"/>
    <property type="match status" value="1"/>
</dbReference>
<dbReference type="STRING" id="39966.A0A369K5F2"/>
<dbReference type="Pfam" id="PF00155">
    <property type="entry name" value="Aminotran_1_2"/>
    <property type="match status" value="1"/>
</dbReference>
<proteinExistence type="inferred from homology"/>
<dbReference type="GO" id="GO:0030170">
    <property type="term" value="F:pyridoxal phosphate binding"/>
    <property type="evidence" value="ECO:0007669"/>
    <property type="project" value="InterPro"/>
</dbReference>
<organism evidence="7 8">
    <name type="scientific">Hypsizygus marmoreus</name>
    <name type="common">White beech mushroom</name>
    <name type="synonym">Agaricus marmoreus</name>
    <dbReference type="NCBI Taxonomy" id="39966"/>
    <lineage>
        <taxon>Eukaryota</taxon>
        <taxon>Fungi</taxon>
        <taxon>Dikarya</taxon>
        <taxon>Basidiomycota</taxon>
        <taxon>Agaricomycotina</taxon>
        <taxon>Agaricomycetes</taxon>
        <taxon>Agaricomycetidae</taxon>
        <taxon>Agaricales</taxon>
        <taxon>Tricholomatineae</taxon>
        <taxon>Lyophyllaceae</taxon>
        <taxon>Hypsizygus</taxon>
    </lineage>
</organism>
<dbReference type="InterPro" id="IPR015421">
    <property type="entry name" value="PyrdxlP-dep_Trfase_major"/>
</dbReference>
<dbReference type="SUPFAM" id="SSF53383">
    <property type="entry name" value="PLP-dependent transferases"/>
    <property type="match status" value="1"/>
</dbReference>
<dbReference type="AlphaFoldDB" id="A0A369K5F2"/>
<dbReference type="GO" id="GO:0008483">
    <property type="term" value="F:transaminase activity"/>
    <property type="evidence" value="ECO:0007669"/>
    <property type="project" value="UniProtKB-KW"/>
</dbReference>
<dbReference type="PANTHER" id="PTHR42790">
    <property type="entry name" value="AMINOTRANSFERASE"/>
    <property type="match status" value="1"/>
</dbReference>
<keyword evidence="3 7" id="KW-0032">Aminotransferase</keyword>
<evidence type="ECO:0000313" key="7">
    <source>
        <dbReference type="EMBL" id="RDB29128.1"/>
    </source>
</evidence>
<feature type="domain" description="Aminotransferase class I/classII large" evidence="6">
    <location>
        <begin position="89"/>
        <end position="433"/>
    </location>
</feature>
<dbReference type="Gene3D" id="3.40.640.10">
    <property type="entry name" value="Type I PLP-dependent aspartate aminotransferase-like (Major domain)"/>
    <property type="match status" value="1"/>
</dbReference>
<dbReference type="Proteomes" id="UP000076154">
    <property type="component" value="Unassembled WGS sequence"/>
</dbReference>
<dbReference type="OrthoDB" id="691673at2759"/>
<evidence type="ECO:0000256" key="1">
    <source>
        <dbReference type="ARBA" id="ARBA00001933"/>
    </source>
</evidence>
<comment type="similarity">
    <text evidence="2">Belongs to the class-I pyridoxal-phosphate-dependent aminotransferase family.</text>
</comment>
<dbReference type="EMBL" id="LUEZ02000010">
    <property type="protein sequence ID" value="RDB29128.1"/>
    <property type="molecule type" value="Genomic_DNA"/>
</dbReference>
<reference evidence="7" key="1">
    <citation type="submission" date="2018-04" db="EMBL/GenBank/DDBJ databases">
        <title>Whole genome sequencing of Hypsizygus marmoreus.</title>
        <authorList>
            <person name="Choi I.-G."/>
            <person name="Min B."/>
            <person name="Kim J.-G."/>
            <person name="Kim S."/>
            <person name="Oh Y.-L."/>
            <person name="Kong W.-S."/>
            <person name="Park H."/>
            <person name="Jeong J."/>
            <person name="Song E.-S."/>
        </authorList>
    </citation>
    <scope>NUCLEOTIDE SEQUENCE [LARGE SCALE GENOMIC DNA]</scope>
    <source>
        <strain evidence="7">51987-8</strain>
    </source>
</reference>
<dbReference type="InterPro" id="IPR050859">
    <property type="entry name" value="Class-I_PLP-dep_aminotransf"/>
</dbReference>
<evidence type="ECO:0000256" key="2">
    <source>
        <dbReference type="ARBA" id="ARBA00007441"/>
    </source>
</evidence>
<evidence type="ECO:0000313" key="8">
    <source>
        <dbReference type="Proteomes" id="UP000076154"/>
    </source>
</evidence>